<evidence type="ECO:0008006" key="3">
    <source>
        <dbReference type="Google" id="ProtNLM"/>
    </source>
</evidence>
<organism evidence="1 2">
    <name type="scientific">Mangrovivirga cuniculi</name>
    <dbReference type="NCBI Taxonomy" id="2715131"/>
    <lineage>
        <taxon>Bacteria</taxon>
        <taxon>Pseudomonadati</taxon>
        <taxon>Bacteroidota</taxon>
        <taxon>Cytophagia</taxon>
        <taxon>Cytophagales</taxon>
        <taxon>Mangrovivirgaceae</taxon>
        <taxon>Mangrovivirga</taxon>
    </lineage>
</organism>
<gene>
    <name evidence="1" type="ORF">DCC35_09200</name>
</gene>
<dbReference type="OrthoDB" id="950827at2"/>
<dbReference type="KEGG" id="fpf:DCC35_09200"/>
<accession>A0A4D7K1Z8</accession>
<evidence type="ECO:0000313" key="1">
    <source>
        <dbReference type="EMBL" id="QCK14904.1"/>
    </source>
</evidence>
<dbReference type="SUPFAM" id="SSF49899">
    <property type="entry name" value="Concanavalin A-like lectins/glucanases"/>
    <property type="match status" value="1"/>
</dbReference>
<reference evidence="1 2" key="1">
    <citation type="submission" date="2018-04" db="EMBL/GenBank/DDBJ databases">
        <title>Complete genome uncultured novel isolate.</title>
        <authorList>
            <person name="Merlino G."/>
        </authorList>
    </citation>
    <scope>NUCLEOTIDE SEQUENCE [LARGE SCALE GENOMIC DNA]</scope>
    <source>
        <strain evidence="2">R1DC9</strain>
    </source>
</reference>
<dbReference type="EMBL" id="CP028923">
    <property type="protein sequence ID" value="QCK14904.1"/>
    <property type="molecule type" value="Genomic_DNA"/>
</dbReference>
<dbReference type="PROSITE" id="PS51257">
    <property type="entry name" value="PROKAR_LIPOPROTEIN"/>
    <property type="match status" value="1"/>
</dbReference>
<dbReference type="Gene3D" id="2.60.40.10">
    <property type="entry name" value="Immunoglobulins"/>
    <property type="match status" value="1"/>
</dbReference>
<evidence type="ECO:0000313" key="2">
    <source>
        <dbReference type="Proteomes" id="UP000298616"/>
    </source>
</evidence>
<name>A0A4D7K1Z8_9BACT</name>
<dbReference type="AlphaFoldDB" id="A0A4D7K1Z8"/>
<proteinExistence type="predicted"/>
<dbReference type="InterPro" id="IPR013783">
    <property type="entry name" value="Ig-like_fold"/>
</dbReference>
<dbReference type="GO" id="GO:0005975">
    <property type="term" value="P:carbohydrate metabolic process"/>
    <property type="evidence" value="ECO:0007669"/>
    <property type="project" value="UniProtKB-ARBA"/>
</dbReference>
<dbReference type="Gene3D" id="2.60.120.200">
    <property type="match status" value="1"/>
</dbReference>
<dbReference type="Pfam" id="PF13385">
    <property type="entry name" value="Laminin_G_3"/>
    <property type="match status" value="1"/>
</dbReference>
<dbReference type="Proteomes" id="UP000298616">
    <property type="component" value="Chromosome"/>
</dbReference>
<sequence>MKPLKFIYIAIFSIVFSCDDGYIDDISRVDPGPDEENPTVNIIRPGEGLVIRVLEETTSITIEFEISDDIRLNDATVSVDGSVIATYGSEDFIDYRNFNDVITHDGIDNGEHTVSVTATDESGKSTTSTVNFSKAEPYQPMDGEVLYIPFDGEVLDLITLNSGEGSNISFADGVAGQALSLNVARQAYAIFEASDNVIGVENFTLSFWVRPEFVDSDNSGGIDGVLGLVNFSNIERFWGNFDFFVENGSNPDATRIRLHITHNSADETWITDVNDLAGFFGEWSHQVVTYDASTSIFNYYVDGVLTTTATSSWGGPLNFENAGPMVFGAVQFQTDPSLTSATGNQPWASYLTGELDEVRFFNRAFTQEEVTTLYENERPQ</sequence>
<protein>
    <recommendedName>
        <fullName evidence="3">LamG-like jellyroll fold domain-containing protein</fullName>
    </recommendedName>
</protein>
<dbReference type="InterPro" id="IPR013320">
    <property type="entry name" value="ConA-like_dom_sf"/>
</dbReference>
<keyword evidence="2" id="KW-1185">Reference proteome</keyword>
<dbReference type="RefSeq" id="WP_137090492.1">
    <property type="nucleotide sequence ID" value="NZ_CP028923.1"/>
</dbReference>
<dbReference type="GO" id="GO:0004553">
    <property type="term" value="F:hydrolase activity, hydrolyzing O-glycosyl compounds"/>
    <property type="evidence" value="ECO:0007669"/>
    <property type="project" value="UniProtKB-ARBA"/>
</dbReference>